<dbReference type="GO" id="GO:0009425">
    <property type="term" value="C:bacterial-type flagellum basal body"/>
    <property type="evidence" value="ECO:0007669"/>
    <property type="project" value="UniProtKB-SubCell"/>
</dbReference>
<keyword evidence="9" id="KW-1185">Reference proteome</keyword>
<dbReference type="PANTHER" id="PTHR38766:SF1">
    <property type="entry name" value="FLAGELLAR PROTEIN FLIO"/>
    <property type="match status" value="1"/>
</dbReference>
<dbReference type="GO" id="GO:0005886">
    <property type="term" value="C:plasma membrane"/>
    <property type="evidence" value="ECO:0007669"/>
    <property type="project" value="UniProtKB-SubCell"/>
</dbReference>
<keyword evidence="8" id="KW-0966">Cell projection</keyword>
<comment type="subcellular location">
    <subcellularLocation>
        <location evidence="7">Cell membrane</location>
    </subcellularLocation>
    <subcellularLocation>
        <location evidence="7">Bacterial flagellum basal body</location>
    </subcellularLocation>
</comment>
<keyword evidence="4 7" id="KW-0472">Membrane</keyword>
<sequence length="101" mass="11214">MDFPLQILKTVGALVLVLGLLWGATFALRRWGRPLLKGSGKGWIHILERRYLGPKHSLVLVRIADETLLLGMSPHGLNYLTTIGFENSPHEGDVTTKDDNP</sequence>
<gene>
    <name evidence="8" type="ORF">EDC27_1077</name>
</gene>
<keyword evidence="1 7" id="KW-1003">Cell membrane</keyword>
<accession>A0A3N1VG92</accession>
<dbReference type="RefSeq" id="WP_123289568.1">
    <property type="nucleotide sequence ID" value="NZ_RJVA01000010.1"/>
</dbReference>
<dbReference type="Pfam" id="PF04347">
    <property type="entry name" value="FliO"/>
    <property type="match status" value="1"/>
</dbReference>
<evidence type="ECO:0000313" key="8">
    <source>
        <dbReference type="EMBL" id="ROR01883.1"/>
    </source>
</evidence>
<evidence type="ECO:0000256" key="2">
    <source>
        <dbReference type="ARBA" id="ARBA00022692"/>
    </source>
</evidence>
<organism evidence="8 9">
    <name type="scientific">Desulfosoma caldarium</name>
    <dbReference type="NCBI Taxonomy" id="610254"/>
    <lineage>
        <taxon>Bacteria</taxon>
        <taxon>Pseudomonadati</taxon>
        <taxon>Thermodesulfobacteriota</taxon>
        <taxon>Syntrophobacteria</taxon>
        <taxon>Syntrophobacterales</taxon>
        <taxon>Syntrophobacteraceae</taxon>
        <taxon>Desulfosoma</taxon>
    </lineage>
</organism>
<comment type="caution">
    <text evidence="8">The sequence shown here is derived from an EMBL/GenBank/DDBJ whole genome shotgun (WGS) entry which is preliminary data.</text>
</comment>
<evidence type="ECO:0000256" key="1">
    <source>
        <dbReference type="ARBA" id="ARBA00022475"/>
    </source>
</evidence>
<proteinExistence type="inferred from homology"/>
<dbReference type="PANTHER" id="PTHR38766">
    <property type="entry name" value="FLAGELLAR PROTEIN FLIO"/>
    <property type="match status" value="1"/>
</dbReference>
<evidence type="ECO:0000256" key="5">
    <source>
        <dbReference type="ARBA" id="ARBA00023143"/>
    </source>
</evidence>
<feature type="transmembrane region" description="Helical" evidence="7">
    <location>
        <begin position="6"/>
        <end position="28"/>
    </location>
</feature>
<evidence type="ECO:0000256" key="3">
    <source>
        <dbReference type="ARBA" id="ARBA00022989"/>
    </source>
</evidence>
<dbReference type="OrthoDB" id="5524131at2"/>
<evidence type="ECO:0000256" key="4">
    <source>
        <dbReference type="ARBA" id="ARBA00023136"/>
    </source>
</evidence>
<evidence type="ECO:0000256" key="7">
    <source>
        <dbReference type="RuleBase" id="RU362064"/>
    </source>
</evidence>
<evidence type="ECO:0000313" key="9">
    <source>
        <dbReference type="Proteomes" id="UP000276223"/>
    </source>
</evidence>
<dbReference type="InterPro" id="IPR022781">
    <property type="entry name" value="Flagellar_biosynth_FliO"/>
</dbReference>
<keyword evidence="8" id="KW-0969">Cilium</keyword>
<dbReference type="NCBIfam" id="TIGR03500">
    <property type="entry name" value="FliO_TIGR"/>
    <property type="match status" value="1"/>
</dbReference>
<name>A0A3N1VG92_9BACT</name>
<dbReference type="GO" id="GO:0044781">
    <property type="term" value="P:bacterial-type flagellum organization"/>
    <property type="evidence" value="ECO:0007669"/>
    <property type="project" value="UniProtKB-UniRule"/>
</dbReference>
<protein>
    <recommendedName>
        <fullName evidence="7">Flagellar protein</fullName>
    </recommendedName>
</protein>
<evidence type="ECO:0000256" key="6">
    <source>
        <dbReference type="ARBA" id="ARBA00037937"/>
    </source>
</evidence>
<dbReference type="Proteomes" id="UP000276223">
    <property type="component" value="Unassembled WGS sequence"/>
</dbReference>
<comment type="similarity">
    <text evidence="6 7">Belongs to the FliO/MopB family.</text>
</comment>
<keyword evidence="2 7" id="KW-0812">Transmembrane</keyword>
<dbReference type="EMBL" id="RJVA01000010">
    <property type="protein sequence ID" value="ROR01883.1"/>
    <property type="molecule type" value="Genomic_DNA"/>
</dbReference>
<reference evidence="8 9" key="1">
    <citation type="submission" date="2018-11" db="EMBL/GenBank/DDBJ databases">
        <title>Genomic Encyclopedia of Type Strains, Phase IV (KMG-IV): sequencing the most valuable type-strain genomes for metagenomic binning, comparative biology and taxonomic classification.</title>
        <authorList>
            <person name="Goeker M."/>
        </authorList>
    </citation>
    <scope>NUCLEOTIDE SEQUENCE [LARGE SCALE GENOMIC DNA]</scope>
    <source>
        <strain evidence="8 9">DSM 22027</strain>
    </source>
</reference>
<dbReference type="InterPro" id="IPR052205">
    <property type="entry name" value="FliO/MopB"/>
</dbReference>
<dbReference type="AlphaFoldDB" id="A0A3N1VG92"/>
<keyword evidence="3 7" id="KW-1133">Transmembrane helix</keyword>
<keyword evidence="5 7" id="KW-0975">Bacterial flagellum</keyword>
<keyword evidence="8" id="KW-0282">Flagellum</keyword>